<sequence>MSKERISGMVLLIGILASGGVALGGHRLGHDEMMAYGIIGMIVLAVWAFVKPGAGSGDAGYSSFDSDGAGGAGDGGGGGE</sequence>
<accession>A0A0T5NVD5</accession>
<keyword evidence="1" id="KW-1133">Transmembrane helix</keyword>
<evidence type="ECO:0000313" key="3">
    <source>
        <dbReference type="Proteomes" id="UP000051295"/>
    </source>
</evidence>
<protein>
    <submittedName>
        <fullName evidence="2">Uncharacterized protein</fullName>
    </submittedName>
</protein>
<dbReference type="RefSeq" id="WP_144435504.1">
    <property type="nucleotide sequence ID" value="NZ_LAXJ01000008.1"/>
</dbReference>
<evidence type="ECO:0000313" key="2">
    <source>
        <dbReference type="EMBL" id="KRS12877.1"/>
    </source>
</evidence>
<comment type="caution">
    <text evidence="2">The sequence shown here is derived from an EMBL/GenBank/DDBJ whole genome shotgun (WGS) entry which is preliminary data.</text>
</comment>
<organism evidence="2 3">
    <name type="scientific">Roseovarius atlanticus</name>
    <dbReference type="NCBI Taxonomy" id="1641875"/>
    <lineage>
        <taxon>Bacteria</taxon>
        <taxon>Pseudomonadati</taxon>
        <taxon>Pseudomonadota</taxon>
        <taxon>Alphaproteobacteria</taxon>
        <taxon>Rhodobacterales</taxon>
        <taxon>Roseobacteraceae</taxon>
        <taxon>Roseovarius</taxon>
    </lineage>
</organism>
<dbReference type="Proteomes" id="UP000051295">
    <property type="component" value="Unassembled WGS sequence"/>
</dbReference>
<dbReference type="STRING" id="1641875.XM53_09960"/>
<name>A0A0T5NVD5_9RHOB</name>
<keyword evidence="1" id="KW-0812">Transmembrane</keyword>
<dbReference type="AlphaFoldDB" id="A0A0T5NVD5"/>
<dbReference type="EMBL" id="LAXJ01000008">
    <property type="protein sequence ID" value="KRS12877.1"/>
    <property type="molecule type" value="Genomic_DNA"/>
</dbReference>
<keyword evidence="3" id="KW-1185">Reference proteome</keyword>
<keyword evidence="1" id="KW-0472">Membrane</keyword>
<feature type="transmembrane region" description="Helical" evidence="1">
    <location>
        <begin position="34"/>
        <end position="50"/>
    </location>
</feature>
<proteinExistence type="predicted"/>
<evidence type="ECO:0000256" key="1">
    <source>
        <dbReference type="SAM" id="Phobius"/>
    </source>
</evidence>
<dbReference type="PATRIC" id="fig|1641875.4.peg.4408"/>
<gene>
    <name evidence="2" type="ORF">XM53_09960</name>
</gene>
<dbReference type="OrthoDB" id="9929045at2"/>
<reference evidence="2 3" key="1">
    <citation type="submission" date="2015-04" db="EMBL/GenBank/DDBJ databases">
        <title>The draft genome sequence of Roseovarius sp.R12b.</title>
        <authorList>
            <person name="Li G."/>
            <person name="Lai Q."/>
            <person name="Shao Z."/>
            <person name="Yan P."/>
        </authorList>
    </citation>
    <scope>NUCLEOTIDE SEQUENCE [LARGE SCALE GENOMIC DNA]</scope>
    <source>
        <strain evidence="2 3">R12B</strain>
    </source>
</reference>